<proteinExistence type="predicted"/>
<dbReference type="PANTHER" id="PTHR43792">
    <property type="entry name" value="GNAT FAMILY, PUTATIVE (AFU_ORTHOLOGUE AFUA_3G00765)-RELATED-RELATED"/>
    <property type="match status" value="1"/>
</dbReference>
<dbReference type="Proteomes" id="UP000514752">
    <property type="component" value="Chromosome"/>
</dbReference>
<dbReference type="PANTHER" id="PTHR43792:SF1">
    <property type="entry name" value="N-ACETYLTRANSFERASE DOMAIN-CONTAINING PROTEIN"/>
    <property type="match status" value="1"/>
</dbReference>
<dbReference type="GO" id="GO:0016747">
    <property type="term" value="F:acyltransferase activity, transferring groups other than amino-acyl groups"/>
    <property type="evidence" value="ECO:0007669"/>
    <property type="project" value="InterPro"/>
</dbReference>
<dbReference type="AlphaFoldDB" id="A0A7D7NBR5"/>
<dbReference type="InterPro" id="IPR016181">
    <property type="entry name" value="Acyl_CoA_acyltransferase"/>
</dbReference>
<feature type="domain" description="N-acetyltransferase" evidence="1">
    <location>
        <begin position="22"/>
        <end position="163"/>
    </location>
</feature>
<name>A0A7D7NBR5_9NEIS</name>
<dbReference type="Gene3D" id="3.40.630.30">
    <property type="match status" value="1"/>
</dbReference>
<evidence type="ECO:0000259" key="1">
    <source>
        <dbReference type="PROSITE" id="PS51186"/>
    </source>
</evidence>
<gene>
    <name evidence="2" type="ORF">H3L94_01685</name>
</gene>
<organism evidence="2 3">
    <name type="scientific">Neisseria shayeganii</name>
    <dbReference type="NCBI Taxonomy" id="607712"/>
    <lineage>
        <taxon>Bacteria</taxon>
        <taxon>Pseudomonadati</taxon>
        <taxon>Pseudomonadota</taxon>
        <taxon>Betaproteobacteria</taxon>
        <taxon>Neisseriales</taxon>
        <taxon>Neisseriaceae</taxon>
        <taxon>Neisseria</taxon>
    </lineage>
</organism>
<accession>A0A7D7NBR5</accession>
<protein>
    <submittedName>
        <fullName evidence="2">GNAT family N-acetyltransferase</fullName>
    </submittedName>
</protein>
<evidence type="ECO:0000313" key="3">
    <source>
        <dbReference type="Proteomes" id="UP000514752"/>
    </source>
</evidence>
<dbReference type="InterPro" id="IPR051531">
    <property type="entry name" value="N-acetyltransferase"/>
</dbReference>
<dbReference type="SUPFAM" id="SSF55729">
    <property type="entry name" value="Acyl-CoA N-acyltransferases (Nat)"/>
    <property type="match status" value="1"/>
</dbReference>
<dbReference type="PROSITE" id="PS51186">
    <property type="entry name" value="GNAT"/>
    <property type="match status" value="1"/>
</dbReference>
<reference evidence="2 3" key="1">
    <citation type="submission" date="2020-07" db="EMBL/GenBank/DDBJ databases">
        <title>Genomic diversity of species in the Neisseriaceae family.</title>
        <authorList>
            <person name="Vincent A.T."/>
            <person name="Bernet E."/>
            <person name="Veyrier F.J."/>
        </authorList>
    </citation>
    <scope>NUCLEOTIDE SEQUENCE [LARGE SCALE GENOMIC DNA]</scope>
    <source>
        <strain evidence="2 3">DSM 22244</strain>
    </source>
</reference>
<dbReference type="Pfam" id="PF13302">
    <property type="entry name" value="Acetyltransf_3"/>
    <property type="match status" value="1"/>
</dbReference>
<evidence type="ECO:0000313" key="2">
    <source>
        <dbReference type="EMBL" id="QMT40795.1"/>
    </source>
</evidence>
<dbReference type="RefSeq" id="WP_182122403.1">
    <property type="nucleotide sequence ID" value="NZ_CP059567.1"/>
</dbReference>
<dbReference type="CDD" id="cd04301">
    <property type="entry name" value="NAT_SF"/>
    <property type="match status" value="1"/>
</dbReference>
<dbReference type="EMBL" id="CP059567">
    <property type="protein sequence ID" value="QMT40795.1"/>
    <property type="molecule type" value="Genomic_DNA"/>
</dbReference>
<keyword evidence="2" id="KW-0808">Transferase</keyword>
<sequence length="170" mass="19172">MPHFILQKTEASQFGDYLSLVQNPRIMALISGRALGATEAETQYAAIQARNLLHPACGYFYLRDRNGQLMGLCKLQINRPNASEAEIGYLLHPDYWGRGLASAVCTELLARAHELRFIHRLRALTDPANHASAHILRKHGFALQAEPVSEHGYQRQLWLLPLPRAEHRAT</sequence>
<dbReference type="InterPro" id="IPR000182">
    <property type="entry name" value="GNAT_dom"/>
</dbReference>
<dbReference type="KEGG" id="nsg:H3L94_01685"/>